<feature type="signal peptide" evidence="4">
    <location>
        <begin position="1"/>
        <end position="22"/>
    </location>
</feature>
<dbReference type="PROSITE" id="PS50005">
    <property type="entry name" value="TPR"/>
    <property type="match status" value="6"/>
</dbReference>
<dbReference type="AlphaFoldDB" id="A0A0D8JEL6"/>
<evidence type="ECO:0000256" key="4">
    <source>
        <dbReference type="SAM" id="SignalP"/>
    </source>
</evidence>
<dbReference type="InterPro" id="IPR011990">
    <property type="entry name" value="TPR-like_helical_dom_sf"/>
</dbReference>
<feature type="repeat" description="TPR" evidence="3">
    <location>
        <begin position="612"/>
        <end position="645"/>
    </location>
</feature>
<evidence type="ECO:0000313" key="6">
    <source>
        <dbReference type="Proteomes" id="UP000032544"/>
    </source>
</evidence>
<dbReference type="Pfam" id="PF14559">
    <property type="entry name" value="TPR_19"/>
    <property type="match status" value="1"/>
</dbReference>
<feature type="repeat" description="TPR" evidence="3">
    <location>
        <begin position="510"/>
        <end position="543"/>
    </location>
</feature>
<feature type="chain" id="PRO_5002330901" evidence="4">
    <location>
        <begin position="23"/>
        <end position="756"/>
    </location>
</feature>
<accession>A0A0D8JEL6</accession>
<keyword evidence="2 3" id="KW-0802">TPR repeat</keyword>
<dbReference type="RefSeq" id="WP_045026677.1">
    <property type="nucleotide sequence ID" value="NZ_JRHC01000001.1"/>
</dbReference>
<evidence type="ECO:0000256" key="1">
    <source>
        <dbReference type="ARBA" id="ARBA00022737"/>
    </source>
</evidence>
<evidence type="ECO:0000256" key="3">
    <source>
        <dbReference type="PROSITE-ProRule" id="PRU00339"/>
    </source>
</evidence>
<proteinExistence type="predicted"/>
<dbReference type="Pfam" id="PF13181">
    <property type="entry name" value="TPR_8"/>
    <property type="match status" value="1"/>
</dbReference>
<dbReference type="PANTHER" id="PTHR44858">
    <property type="entry name" value="TETRATRICOPEPTIDE REPEAT PROTEIN 6"/>
    <property type="match status" value="1"/>
</dbReference>
<dbReference type="PROSITE" id="PS51257">
    <property type="entry name" value="PROKAR_LIPOPROTEIN"/>
    <property type="match status" value="1"/>
</dbReference>
<name>A0A0D8JEL6_9BACT</name>
<evidence type="ECO:0000256" key="2">
    <source>
        <dbReference type="ARBA" id="ARBA00022803"/>
    </source>
</evidence>
<dbReference type="PATRIC" id="fig|1544798.3.peg.1221"/>
<evidence type="ECO:0000313" key="5">
    <source>
        <dbReference type="EMBL" id="KJF44981.1"/>
    </source>
</evidence>
<dbReference type="InterPro" id="IPR019734">
    <property type="entry name" value="TPR_rpt"/>
</dbReference>
<dbReference type="SUPFAM" id="SSF82171">
    <property type="entry name" value="DPP6 N-terminal domain-like"/>
    <property type="match status" value="1"/>
</dbReference>
<sequence>MQNKAIIVKTIFVFAVSVLMLACNTQPPNTIDAKISYPADGTVFPPEFPSPTCFWETTDNTNPLWKISVLDAENQVLHESKVSSEMRWSPSAKVWEALKQQAKQQSLSLVLAAIDDKQKAFPVDTVSFQFSKDSVGAPIFYRSVPLPFKFARENLTEVRWQLGNIGSSDAPATVLSDIPVCGNCHSVSADGGTLAMDVDARDEKGAYAIVEVGEETVMSEKEIMNWSNFVNGEFTYGLLSQISPDSRYVVSTLKDSEIFVDRNDLEYSQLFFPFKGILSVYDRVEEKYFELEGANDTNYVHSNPSWGPNGEYIYFTRSRAAHLEESGIFRGSQAVDYKAYNKFLNAFLEREKLFKFDIYRIPFNNGKGGKAEPVPGASNNGMSNYFPRFTPDGKFMIFCKAESFMLLMPDSKLYIQPVEGGETRLMNCNSENMNSWHSISPNSRWMVFSSKKYGPYTQLLLTHIDEDGNDSPPVYLEYFASGNRAANIPEFINMSPEAKFEIVPKFLEDDAFALRMGEIKSKENQYGEALEYFNKALEFNPKNADAHHGKAHALMMLKQPTEAIKHFNKAVELNPGKAEYLLSRGNANLTLKNEDKALDDFNRAIAIDEFNFMAYSNRGMLWRQKRNLEKALADFNRSIELNPESNVTYINRGVIHAITKKYDEALVDFEASIRLNPSDLSAYFGKAKVYQEIQENNKALEVYSQAVSQATNNPETYFNRAMFFMQTNDKTSARNDLQIAAGMNYQPALKMLSEMR</sequence>
<dbReference type="InterPro" id="IPR011659">
    <property type="entry name" value="WD40"/>
</dbReference>
<feature type="repeat" description="TPR" evidence="3">
    <location>
        <begin position="544"/>
        <end position="577"/>
    </location>
</feature>
<keyword evidence="4" id="KW-0732">Signal</keyword>
<dbReference type="InterPro" id="IPR011042">
    <property type="entry name" value="6-blade_b-propeller_TolB-like"/>
</dbReference>
<dbReference type="Pfam" id="PF07676">
    <property type="entry name" value="PD40"/>
    <property type="match status" value="3"/>
</dbReference>
<dbReference type="Gene3D" id="2.120.10.30">
    <property type="entry name" value="TolB, C-terminal domain"/>
    <property type="match status" value="1"/>
</dbReference>
<dbReference type="Proteomes" id="UP000032544">
    <property type="component" value="Unassembled WGS sequence"/>
</dbReference>
<dbReference type="PANTHER" id="PTHR44858:SF1">
    <property type="entry name" value="UDP-N-ACETYLGLUCOSAMINE--PEPTIDE N-ACETYLGLUCOSAMINYLTRANSFERASE SPINDLY-RELATED"/>
    <property type="match status" value="1"/>
</dbReference>
<feature type="repeat" description="TPR" evidence="3">
    <location>
        <begin position="578"/>
        <end position="611"/>
    </location>
</feature>
<dbReference type="SUPFAM" id="SSF81901">
    <property type="entry name" value="HCP-like"/>
    <property type="match status" value="1"/>
</dbReference>
<keyword evidence="6" id="KW-1185">Reference proteome</keyword>
<dbReference type="STRING" id="1544798.LH29_06065"/>
<keyword evidence="1" id="KW-0677">Repeat</keyword>
<comment type="caution">
    <text evidence="5">The sequence shown here is derived from an EMBL/GenBank/DDBJ whole genome shotgun (WGS) entry which is preliminary data.</text>
</comment>
<feature type="repeat" description="TPR" evidence="3">
    <location>
        <begin position="646"/>
        <end position="679"/>
    </location>
</feature>
<dbReference type="InterPro" id="IPR050498">
    <property type="entry name" value="Ycf3"/>
</dbReference>
<dbReference type="EMBL" id="JRHC01000001">
    <property type="protein sequence ID" value="KJF44981.1"/>
    <property type="molecule type" value="Genomic_DNA"/>
</dbReference>
<gene>
    <name evidence="5" type="ORF">LH29_06065</name>
</gene>
<feature type="repeat" description="TPR" evidence="3">
    <location>
        <begin position="680"/>
        <end position="713"/>
    </location>
</feature>
<dbReference type="SMART" id="SM00028">
    <property type="entry name" value="TPR"/>
    <property type="match status" value="7"/>
</dbReference>
<organism evidence="5 6">
    <name type="scientific">Draconibacterium sediminis</name>
    <dbReference type="NCBI Taxonomy" id="1544798"/>
    <lineage>
        <taxon>Bacteria</taxon>
        <taxon>Pseudomonadati</taxon>
        <taxon>Bacteroidota</taxon>
        <taxon>Bacteroidia</taxon>
        <taxon>Marinilabiliales</taxon>
        <taxon>Prolixibacteraceae</taxon>
        <taxon>Draconibacterium</taxon>
    </lineage>
</organism>
<dbReference type="Gene3D" id="1.25.40.10">
    <property type="entry name" value="Tetratricopeptide repeat domain"/>
    <property type="match status" value="3"/>
</dbReference>
<dbReference type="Pfam" id="PF00515">
    <property type="entry name" value="TPR_1"/>
    <property type="match status" value="1"/>
</dbReference>
<reference evidence="5 6" key="1">
    <citation type="submission" date="2014-09" db="EMBL/GenBank/DDBJ databases">
        <title>Draft Genome Sequence of Draconibacterium sp. JN14CK-3.</title>
        <authorList>
            <person name="Dong C."/>
            <person name="Lai Q."/>
            <person name="Shao Z."/>
        </authorList>
    </citation>
    <scope>NUCLEOTIDE SEQUENCE [LARGE SCALE GENOMIC DNA]</scope>
    <source>
        <strain evidence="5 6">JN14CK-3</strain>
    </source>
</reference>
<dbReference type="OrthoDB" id="9815657at2"/>
<protein>
    <submittedName>
        <fullName evidence="5">Uncharacterized protein</fullName>
    </submittedName>
</protein>